<evidence type="ECO:0000313" key="1">
    <source>
        <dbReference type="EMBL" id="BBI32124.1"/>
    </source>
</evidence>
<dbReference type="PANTHER" id="PTHR35276">
    <property type="entry name" value="S-ADENOSYL-L-METHIONINE-DEPENDENT METHYLTRANSFERASES SUPERFAMILY PROTEIN"/>
    <property type="match status" value="1"/>
</dbReference>
<dbReference type="AlphaFoldDB" id="A0A3T1D216"/>
<dbReference type="PANTHER" id="PTHR35276:SF1">
    <property type="entry name" value="TRNA (MNM(5)S(2)U34)-METHYLTRANSFERASE, CHLOROPLASTIC"/>
    <property type="match status" value="1"/>
</dbReference>
<dbReference type="Proteomes" id="UP000289856">
    <property type="component" value="Chromosome"/>
</dbReference>
<dbReference type="GO" id="GO:0032259">
    <property type="term" value="P:methylation"/>
    <property type="evidence" value="ECO:0007669"/>
    <property type="project" value="UniProtKB-KW"/>
</dbReference>
<dbReference type="Pfam" id="PF06962">
    <property type="entry name" value="rRNA_methylase"/>
    <property type="match status" value="1"/>
</dbReference>
<dbReference type="EMBL" id="AP019400">
    <property type="protein sequence ID" value="BBI32124.1"/>
    <property type="molecule type" value="Genomic_DNA"/>
</dbReference>
<keyword evidence="2" id="KW-1185">Reference proteome</keyword>
<name>A0A3T1D216_9BACL</name>
<protein>
    <submittedName>
        <fullName evidence="1">SAM-dependent methyltransferase</fullName>
    </submittedName>
</protein>
<dbReference type="GO" id="GO:0008168">
    <property type="term" value="F:methyltransferase activity"/>
    <property type="evidence" value="ECO:0007669"/>
    <property type="project" value="UniProtKB-KW"/>
</dbReference>
<dbReference type="KEGG" id="cohn:KCTCHS21_15230"/>
<keyword evidence="1" id="KW-0808">Transferase</keyword>
<dbReference type="InterPro" id="IPR010719">
    <property type="entry name" value="MnmM_MeTrfase"/>
</dbReference>
<dbReference type="Gene3D" id="3.40.50.150">
    <property type="entry name" value="Vaccinia Virus protein VP39"/>
    <property type="match status" value="1"/>
</dbReference>
<dbReference type="OrthoDB" id="9792989at2"/>
<sequence length="193" mass="20103">MGFHFVISQAQHWVKERIGAGDIAVDATAGNGSDTLFLAGLLGAKGTVYVFDIQAEALAQTQTRLQATASKPDQLANVNLLLAGHEHMASHIAAEHHGQIAAIMFNLGFLPGAASTIITQTSTTLAALEAALLLLRSGGILTVVVYPGHEGGQAEAAAVESWASNVPPSLAQAIVYRFPQKAAAPYLIGLIKK</sequence>
<dbReference type="SUPFAM" id="SSF53335">
    <property type="entry name" value="S-adenosyl-L-methionine-dependent methyltransferases"/>
    <property type="match status" value="1"/>
</dbReference>
<accession>A0A3T1D216</accession>
<keyword evidence="1" id="KW-0489">Methyltransferase</keyword>
<gene>
    <name evidence="1" type="ORF">KCTCHS21_15230</name>
</gene>
<proteinExistence type="predicted"/>
<evidence type="ECO:0000313" key="2">
    <source>
        <dbReference type="Proteomes" id="UP000289856"/>
    </source>
</evidence>
<dbReference type="RefSeq" id="WP_130606438.1">
    <property type="nucleotide sequence ID" value="NZ_AP019400.1"/>
</dbReference>
<dbReference type="InterPro" id="IPR029063">
    <property type="entry name" value="SAM-dependent_MTases_sf"/>
</dbReference>
<organism evidence="1 2">
    <name type="scientific">Cohnella abietis</name>
    <dbReference type="NCBI Taxonomy" id="2507935"/>
    <lineage>
        <taxon>Bacteria</taxon>
        <taxon>Bacillati</taxon>
        <taxon>Bacillota</taxon>
        <taxon>Bacilli</taxon>
        <taxon>Bacillales</taxon>
        <taxon>Paenibacillaceae</taxon>
        <taxon>Cohnella</taxon>
    </lineage>
</organism>
<reference evidence="1 2" key="1">
    <citation type="submission" date="2019-01" db="EMBL/GenBank/DDBJ databases">
        <title>Complete genome sequence of Cohnella hallensis HS21 isolated from Korean fir (Abies koreana) rhizospheric soil.</title>
        <authorList>
            <person name="Jiang L."/>
            <person name="Kang S.W."/>
            <person name="Kim S."/>
            <person name="Jung J."/>
            <person name="Kim C.Y."/>
            <person name="Kim D.H."/>
            <person name="Kim S.W."/>
            <person name="Lee J."/>
        </authorList>
    </citation>
    <scope>NUCLEOTIDE SEQUENCE [LARGE SCALE GENOMIC DNA]</scope>
    <source>
        <strain evidence="1 2">HS21</strain>
    </source>
</reference>